<dbReference type="Pfam" id="PF13432">
    <property type="entry name" value="TPR_16"/>
    <property type="match status" value="1"/>
</dbReference>
<comment type="caution">
    <text evidence="5">The sequence shown here is derived from an EMBL/GenBank/DDBJ whole genome shotgun (WGS) entry which is preliminary data.</text>
</comment>
<dbReference type="Gene3D" id="1.25.40.10">
    <property type="entry name" value="Tetratricopeptide repeat domain"/>
    <property type="match status" value="1"/>
</dbReference>
<name>A0AAW4V4Y6_PHOVU</name>
<dbReference type="Pfam" id="PF00012">
    <property type="entry name" value="HSP70"/>
    <property type="match status" value="2"/>
</dbReference>
<dbReference type="EMBL" id="JAJCQG010000083">
    <property type="protein sequence ID" value="MCB7283118.1"/>
    <property type="molecule type" value="Genomic_DNA"/>
</dbReference>
<dbReference type="SMART" id="SM00028">
    <property type="entry name" value="TPR"/>
    <property type="match status" value="3"/>
</dbReference>
<dbReference type="PROSITE" id="PS50005">
    <property type="entry name" value="TPR"/>
    <property type="match status" value="1"/>
</dbReference>
<evidence type="ECO:0000313" key="6">
    <source>
        <dbReference type="Proteomes" id="UP001199363"/>
    </source>
</evidence>
<keyword evidence="4" id="KW-0802">TPR repeat</keyword>
<dbReference type="InterPro" id="IPR043129">
    <property type="entry name" value="ATPase_NBD"/>
</dbReference>
<dbReference type="SUPFAM" id="SSF48452">
    <property type="entry name" value="TPR-like"/>
    <property type="match status" value="1"/>
</dbReference>
<dbReference type="PROSITE" id="PS50293">
    <property type="entry name" value="TPR_REGION"/>
    <property type="match status" value="1"/>
</dbReference>
<dbReference type="PRINTS" id="PR00301">
    <property type="entry name" value="HEATSHOCK70"/>
</dbReference>
<evidence type="ECO:0000256" key="1">
    <source>
        <dbReference type="ARBA" id="ARBA00007381"/>
    </source>
</evidence>
<dbReference type="GO" id="GO:0140662">
    <property type="term" value="F:ATP-dependent protein folding chaperone"/>
    <property type="evidence" value="ECO:0007669"/>
    <property type="project" value="InterPro"/>
</dbReference>
<dbReference type="GO" id="GO:0005524">
    <property type="term" value="F:ATP binding"/>
    <property type="evidence" value="ECO:0007669"/>
    <property type="project" value="UniProtKB-KW"/>
</dbReference>
<keyword evidence="2" id="KW-0547">Nucleotide-binding</keyword>
<evidence type="ECO:0000313" key="5">
    <source>
        <dbReference type="EMBL" id="MCB7283118.1"/>
    </source>
</evidence>
<dbReference type="PANTHER" id="PTHR19375">
    <property type="entry name" value="HEAT SHOCK PROTEIN 70KDA"/>
    <property type="match status" value="1"/>
</dbReference>
<dbReference type="AlphaFoldDB" id="A0AAW4V4Y6"/>
<keyword evidence="3" id="KW-0067">ATP-binding</keyword>
<evidence type="ECO:0000256" key="4">
    <source>
        <dbReference type="PROSITE-ProRule" id="PRU00339"/>
    </source>
</evidence>
<gene>
    <name evidence="5" type="ORF">LI282_19050</name>
</gene>
<dbReference type="InterPro" id="IPR019734">
    <property type="entry name" value="TPR_rpt"/>
</dbReference>
<proteinExistence type="inferred from homology"/>
<dbReference type="Pfam" id="PF00515">
    <property type="entry name" value="TPR_1"/>
    <property type="match status" value="1"/>
</dbReference>
<evidence type="ECO:0000256" key="3">
    <source>
        <dbReference type="ARBA" id="ARBA00022840"/>
    </source>
</evidence>
<dbReference type="RefSeq" id="WP_005649315.1">
    <property type="nucleotide sequence ID" value="NZ_JADNOM010000003.1"/>
</dbReference>
<organism evidence="5 6">
    <name type="scientific">Phocaeicola vulgatus</name>
    <name type="common">Bacteroides vulgatus</name>
    <dbReference type="NCBI Taxonomy" id="821"/>
    <lineage>
        <taxon>Bacteria</taxon>
        <taxon>Pseudomonadati</taxon>
        <taxon>Bacteroidota</taxon>
        <taxon>Bacteroidia</taxon>
        <taxon>Bacteroidales</taxon>
        <taxon>Bacteroidaceae</taxon>
        <taxon>Phocaeicola</taxon>
    </lineage>
</organism>
<sequence>MNKLTTSSFLPAVRNTDIMRGKTYVGIDFGTSTTVVSIASYDQNNNLINTNSLRLKQKLPDGTLYSSEIVPSVIAWNNNQILVGEGASQLKYYLKRGKNIWYSFKMELGEDLGAKYYESELRDVEPFCIRNPKDAARVFFAYLKYLITGYCNENNLSNDILYAVSIPASFEANQRKDLLDALMANEMKVAKQALIDEPNAAFISYAMSRAIEGKPMLVNPEYNSKVLVFDFGGGTCDISILEIGQNANGFFSKNIAISKFTKLGGDDIDRYITYHYLMPRFLEANGKKMEQFRTNEKKQIASALYKVAERLKILINKSLTTLTMDFVMPSVKNSETKMTIDSEVIVYTSKGELKQCSFYLTNKELTETMNIFLKNGYGKTTRIKGEDEYNSIYSPIESAIKKSKIAKDEIDYILFIGGSAQSPYIQESLNKFFEDSEMLVPANLQTHVSHGAAIHSLLFNGMNKCLIQPISSEPILIITKDEQPKVILPAGTQIPCDTIVIDDLVTSRDKQKVVELPICVGDVRKLLFNLKIESTLPDGFPINSPIQLAIEVNTDKMLIARAVCMGVICHVDPLNPFANKELTTEERIVLKAERQANLEAELNGGVPSKQTLISLRRAYDKAGHTFKAAETYELQNELYPEADSYNGIGVLYSNAGATDKAIEFYEKALEENPNHKYANANLGSTLRNRDPQKSKEYLQRAINVDPNHDIALIELGRILKSEGDLQGAKEKFQKVYDMFLKQWKTNSLPTYAYGWFASVAEELGESEFGREIRRSTPGPEGEAYYNVDNLSKTKTNMLTKI</sequence>
<dbReference type="InterPro" id="IPR011990">
    <property type="entry name" value="TPR-like_helical_dom_sf"/>
</dbReference>
<comment type="similarity">
    <text evidence="1">Belongs to the heat shock protein 70 family.</text>
</comment>
<evidence type="ECO:0000256" key="2">
    <source>
        <dbReference type="ARBA" id="ARBA00022741"/>
    </source>
</evidence>
<dbReference type="SUPFAM" id="SSF53067">
    <property type="entry name" value="Actin-like ATPase domain"/>
    <property type="match status" value="2"/>
</dbReference>
<dbReference type="Proteomes" id="UP001199363">
    <property type="component" value="Unassembled WGS sequence"/>
</dbReference>
<dbReference type="PROSITE" id="PS00329">
    <property type="entry name" value="HSP70_2"/>
    <property type="match status" value="1"/>
</dbReference>
<dbReference type="InterPro" id="IPR018181">
    <property type="entry name" value="Heat_shock_70_CS"/>
</dbReference>
<dbReference type="InterPro" id="IPR013126">
    <property type="entry name" value="Hsp_70_fam"/>
</dbReference>
<protein>
    <submittedName>
        <fullName evidence="5">Hsp70 family protein</fullName>
    </submittedName>
</protein>
<accession>A0AAW4V4Y6</accession>
<dbReference type="Gene3D" id="3.30.420.40">
    <property type="match status" value="2"/>
</dbReference>
<reference evidence="5" key="1">
    <citation type="submission" date="2021-10" db="EMBL/GenBank/DDBJ databases">
        <title>Collection of gut derived symbiotic bacterial strains cultured from healthy donors.</title>
        <authorList>
            <person name="Lin H."/>
            <person name="Littmann E."/>
            <person name="Kohout C."/>
            <person name="Pamer E.G."/>
        </authorList>
    </citation>
    <scope>NUCLEOTIDE SEQUENCE</scope>
    <source>
        <strain evidence="5">DFI.1.167</strain>
    </source>
</reference>
<feature type="repeat" description="TPR" evidence="4">
    <location>
        <begin position="642"/>
        <end position="675"/>
    </location>
</feature>
<dbReference type="Gene3D" id="3.90.640.10">
    <property type="entry name" value="Actin, Chain A, domain 4"/>
    <property type="match status" value="1"/>
</dbReference>